<keyword evidence="2" id="KW-1185">Reference proteome</keyword>
<sequence>MRGECNMLQALLLKGCPYAFYIHCFAHQLQLALVAATKDVTEVHNFFKTINFIVNVISYSSKRNVQLQDAQIDEISHLIEVDDIESGKGTNKMPRDTRWSSHFKSISSLMRLFGPSCVVLNDIATKGSTSSQKCDAIFALKHALSFDFVIVLHIMKEIMAITVTPPNRNGGNVRGRMTSCGNVTNEYIVKKAIQPSYI</sequence>
<dbReference type="InterPro" id="IPR012337">
    <property type="entry name" value="RNaseH-like_sf"/>
</dbReference>
<evidence type="ECO:0008006" key="3">
    <source>
        <dbReference type="Google" id="ProtNLM"/>
    </source>
</evidence>
<dbReference type="PANTHER" id="PTHR11697:SF230">
    <property type="entry name" value="ZINC FINGER, MYM DOMAIN CONTAINING 1"/>
    <property type="match status" value="1"/>
</dbReference>
<protein>
    <recommendedName>
        <fullName evidence="3">DUF4371 domain-containing protein</fullName>
    </recommendedName>
</protein>
<dbReference type="AlphaFoldDB" id="A0A9R1X6V2"/>
<dbReference type="PANTHER" id="PTHR11697">
    <property type="entry name" value="GENERAL TRANSCRIPTION FACTOR 2-RELATED ZINC FINGER PROTEIN"/>
    <property type="match status" value="1"/>
</dbReference>
<dbReference type="SUPFAM" id="SSF53098">
    <property type="entry name" value="Ribonuclease H-like"/>
    <property type="match status" value="1"/>
</dbReference>
<dbReference type="EMBL" id="NBSK02000005">
    <property type="protein sequence ID" value="KAJ0203005.1"/>
    <property type="molecule type" value="Genomic_DNA"/>
</dbReference>
<dbReference type="Proteomes" id="UP000235145">
    <property type="component" value="Unassembled WGS sequence"/>
</dbReference>
<reference evidence="1 2" key="1">
    <citation type="journal article" date="2017" name="Nat. Commun.">
        <title>Genome assembly with in vitro proximity ligation data and whole-genome triplication in lettuce.</title>
        <authorList>
            <person name="Reyes-Chin-Wo S."/>
            <person name="Wang Z."/>
            <person name="Yang X."/>
            <person name="Kozik A."/>
            <person name="Arikit S."/>
            <person name="Song C."/>
            <person name="Xia L."/>
            <person name="Froenicke L."/>
            <person name="Lavelle D.O."/>
            <person name="Truco M.J."/>
            <person name="Xia R."/>
            <person name="Zhu S."/>
            <person name="Xu C."/>
            <person name="Xu H."/>
            <person name="Xu X."/>
            <person name="Cox K."/>
            <person name="Korf I."/>
            <person name="Meyers B.C."/>
            <person name="Michelmore R.W."/>
        </authorList>
    </citation>
    <scope>NUCLEOTIDE SEQUENCE [LARGE SCALE GENOMIC DNA]</scope>
    <source>
        <strain evidence="2">cv. Salinas</strain>
        <tissue evidence="1">Seedlings</tissue>
    </source>
</reference>
<proteinExistence type="predicted"/>
<evidence type="ECO:0000313" key="2">
    <source>
        <dbReference type="Proteomes" id="UP000235145"/>
    </source>
</evidence>
<accession>A0A9R1X6V2</accession>
<dbReference type="InterPro" id="IPR055298">
    <property type="entry name" value="AtLOH3-like"/>
</dbReference>
<name>A0A9R1X6V2_LACSA</name>
<comment type="caution">
    <text evidence="1">The sequence shown here is derived from an EMBL/GenBank/DDBJ whole genome shotgun (WGS) entry which is preliminary data.</text>
</comment>
<evidence type="ECO:0000313" key="1">
    <source>
        <dbReference type="EMBL" id="KAJ0203005.1"/>
    </source>
</evidence>
<organism evidence="1 2">
    <name type="scientific">Lactuca sativa</name>
    <name type="common">Garden lettuce</name>
    <dbReference type="NCBI Taxonomy" id="4236"/>
    <lineage>
        <taxon>Eukaryota</taxon>
        <taxon>Viridiplantae</taxon>
        <taxon>Streptophyta</taxon>
        <taxon>Embryophyta</taxon>
        <taxon>Tracheophyta</taxon>
        <taxon>Spermatophyta</taxon>
        <taxon>Magnoliopsida</taxon>
        <taxon>eudicotyledons</taxon>
        <taxon>Gunneridae</taxon>
        <taxon>Pentapetalae</taxon>
        <taxon>asterids</taxon>
        <taxon>campanulids</taxon>
        <taxon>Asterales</taxon>
        <taxon>Asteraceae</taxon>
        <taxon>Cichorioideae</taxon>
        <taxon>Cichorieae</taxon>
        <taxon>Lactucinae</taxon>
        <taxon>Lactuca</taxon>
    </lineage>
</organism>
<gene>
    <name evidence="1" type="ORF">LSAT_V11C500262280</name>
</gene>